<evidence type="ECO:0000256" key="5">
    <source>
        <dbReference type="ARBA" id="ARBA00022705"/>
    </source>
</evidence>
<evidence type="ECO:0000259" key="13">
    <source>
        <dbReference type="SMART" id="SM00382"/>
    </source>
</evidence>
<dbReference type="Proteomes" id="UP000515960">
    <property type="component" value="Chromosome"/>
</dbReference>
<evidence type="ECO:0000256" key="10">
    <source>
        <dbReference type="ARBA" id="ARBA00022932"/>
    </source>
</evidence>
<dbReference type="GO" id="GO:0009360">
    <property type="term" value="C:DNA polymerase III complex"/>
    <property type="evidence" value="ECO:0007669"/>
    <property type="project" value="InterPro"/>
</dbReference>
<organism evidence="14 15">
    <name type="scientific">Oscillibacter hominis</name>
    <dbReference type="NCBI Taxonomy" id="2763056"/>
    <lineage>
        <taxon>Bacteria</taxon>
        <taxon>Bacillati</taxon>
        <taxon>Bacillota</taxon>
        <taxon>Clostridia</taxon>
        <taxon>Eubacteriales</taxon>
        <taxon>Oscillospiraceae</taxon>
        <taxon>Oscillibacter</taxon>
    </lineage>
</organism>
<reference evidence="14 15" key="1">
    <citation type="submission" date="2020-08" db="EMBL/GenBank/DDBJ databases">
        <authorList>
            <person name="Liu C."/>
            <person name="Sun Q."/>
        </authorList>
    </citation>
    <scope>NUCLEOTIDE SEQUENCE [LARGE SCALE GENOMIC DNA]</scope>
    <source>
        <strain evidence="14 15">NSJ-62</strain>
    </source>
</reference>
<dbReference type="KEGG" id="ohi:H8790_13620"/>
<keyword evidence="3 14" id="KW-0808">Transferase</keyword>
<dbReference type="Gene3D" id="3.40.50.300">
    <property type="entry name" value="P-loop containing nucleotide triphosphate hydrolases"/>
    <property type="match status" value="1"/>
</dbReference>
<dbReference type="InterPro" id="IPR003593">
    <property type="entry name" value="AAA+_ATPase"/>
</dbReference>
<dbReference type="InterPro" id="IPR022754">
    <property type="entry name" value="DNA_pol_III_gamma-3"/>
</dbReference>
<keyword evidence="10" id="KW-0239">DNA-directed DNA polymerase</keyword>
<keyword evidence="7" id="KW-0547">Nucleotide-binding</keyword>
<feature type="compositionally biased region" description="Pro residues" evidence="12">
    <location>
        <begin position="411"/>
        <end position="430"/>
    </location>
</feature>
<dbReference type="GO" id="GO:0046872">
    <property type="term" value="F:metal ion binding"/>
    <property type="evidence" value="ECO:0007669"/>
    <property type="project" value="UniProtKB-KW"/>
</dbReference>
<keyword evidence="6" id="KW-0479">Metal-binding</keyword>
<evidence type="ECO:0000313" key="14">
    <source>
        <dbReference type="EMBL" id="QNL44454.1"/>
    </source>
</evidence>
<evidence type="ECO:0000256" key="6">
    <source>
        <dbReference type="ARBA" id="ARBA00022723"/>
    </source>
</evidence>
<dbReference type="EMBL" id="CP060490">
    <property type="protein sequence ID" value="QNL44454.1"/>
    <property type="molecule type" value="Genomic_DNA"/>
</dbReference>
<dbReference type="InterPro" id="IPR050238">
    <property type="entry name" value="DNA_Rep/Repair_Clamp_Loader"/>
</dbReference>
<dbReference type="RefSeq" id="WP_187333055.1">
    <property type="nucleotide sequence ID" value="NZ_CP060490.1"/>
</dbReference>
<dbReference type="PANTHER" id="PTHR11669">
    <property type="entry name" value="REPLICATION FACTOR C / DNA POLYMERASE III GAMMA-TAU SUBUNIT"/>
    <property type="match status" value="1"/>
</dbReference>
<accession>A0A7G9B4H3</accession>
<dbReference type="EC" id="2.7.7.7" evidence="2"/>
<evidence type="ECO:0000256" key="4">
    <source>
        <dbReference type="ARBA" id="ARBA00022695"/>
    </source>
</evidence>
<keyword evidence="8" id="KW-0862">Zinc</keyword>
<dbReference type="SUPFAM" id="SSF52540">
    <property type="entry name" value="P-loop containing nucleoside triphosphate hydrolases"/>
    <property type="match status" value="1"/>
</dbReference>
<protein>
    <recommendedName>
        <fullName evidence="2">DNA-directed DNA polymerase</fullName>
        <ecNumber evidence="2">2.7.7.7</ecNumber>
    </recommendedName>
</protein>
<dbReference type="PANTHER" id="PTHR11669:SF0">
    <property type="entry name" value="PROTEIN STICHEL-LIKE 2"/>
    <property type="match status" value="1"/>
</dbReference>
<feature type="region of interest" description="Disordered" evidence="12">
    <location>
        <begin position="389"/>
        <end position="466"/>
    </location>
</feature>
<dbReference type="NCBIfam" id="NF004046">
    <property type="entry name" value="PRK05563.1"/>
    <property type="match status" value="1"/>
</dbReference>
<dbReference type="GO" id="GO:0005524">
    <property type="term" value="F:ATP binding"/>
    <property type="evidence" value="ECO:0007669"/>
    <property type="project" value="UniProtKB-KW"/>
</dbReference>
<dbReference type="Pfam" id="PF13177">
    <property type="entry name" value="DNA_pol3_delta2"/>
    <property type="match status" value="1"/>
</dbReference>
<proteinExistence type="inferred from homology"/>
<evidence type="ECO:0000256" key="11">
    <source>
        <dbReference type="ARBA" id="ARBA00049244"/>
    </source>
</evidence>
<dbReference type="InterPro" id="IPR027417">
    <property type="entry name" value="P-loop_NTPase"/>
</dbReference>
<comment type="similarity">
    <text evidence="1">Belongs to the DnaX/STICHEL family.</text>
</comment>
<sequence length="571" mass="61984">MYQALYRKWRPKTFSDVVGQSHITQTLQKQVCEGRTSHAYLFTGTRGTGKTTCAKILAKAVNCEHPVNGDPCNECASCKGIENGSFLDVLELDAASNNGVDQVRALRDEAIYTPAQVKKRVYIVDEVHMLSTPAFNALLKILEEPPEHLMFILATTELHKVPATILSRCQRFSFKRITPKDIEQRLLYVAGQEQIDLTGDGAELLSRLSDGALRDALSLLDQCAASGGTVDSDAVLEVLGLAGNLQTARMMDCILRKDAKSALLLLNQLYGSGKDVGAVLGELSTLTRDLLLRKTAPEGGAALLSGGYDSRTLDALDKTASARQLIYLATTLQETTANLLRSANRRTDAELCLLRLCDESLTGDLTALCARMDRLEERVRQMPAVLQTSLSRAAPSAPPNPGTAPETNIAPPVPEAPDGVPPAYDPPPWEEPSAQTVVEERPPLPEEPPIVPQEPDAPQTKAAPPSGANVWWQRLAEECKGQLPAMNRVYLDKVTGTLDGGLLTVTCPDELTKGRLDTDRVRGVLIAQAAELAGKPVRLTFVLGQTAEPSPEERMKNLIDFGSKFDSFQIK</sequence>
<gene>
    <name evidence="14" type="primary">dnaX</name>
    <name evidence="14" type="ORF">H8790_13620</name>
</gene>
<dbReference type="SUPFAM" id="SSF48019">
    <property type="entry name" value="post-AAA+ oligomerization domain-like"/>
    <property type="match status" value="1"/>
</dbReference>
<evidence type="ECO:0000256" key="12">
    <source>
        <dbReference type="SAM" id="MobiDB-lite"/>
    </source>
</evidence>
<feature type="domain" description="AAA+ ATPase" evidence="13">
    <location>
        <begin position="36"/>
        <end position="178"/>
    </location>
</feature>
<evidence type="ECO:0000256" key="9">
    <source>
        <dbReference type="ARBA" id="ARBA00022840"/>
    </source>
</evidence>
<dbReference type="NCBIfam" id="TIGR02397">
    <property type="entry name" value="dnaX_nterm"/>
    <property type="match status" value="1"/>
</dbReference>
<dbReference type="InterPro" id="IPR001270">
    <property type="entry name" value="ClpA/B"/>
</dbReference>
<dbReference type="GO" id="GO:0003887">
    <property type="term" value="F:DNA-directed DNA polymerase activity"/>
    <property type="evidence" value="ECO:0007669"/>
    <property type="project" value="UniProtKB-KW"/>
</dbReference>
<keyword evidence="4 14" id="KW-0548">Nucleotidyltransferase</keyword>
<dbReference type="FunFam" id="3.40.50.300:FF:000014">
    <property type="entry name" value="DNA polymerase III subunit gamma/tau"/>
    <property type="match status" value="1"/>
</dbReference>
<evidence type="ECO:0000313" key="15">
    <source>
        <dbReference type="Proteomes" id="UP000515960"/>
    </source>
</evidence>
<name>A0A7G9B4H3_9FIRM</name>
<evidence type="ECO:0000256" key="7">
    <source>
        <dbReference type="ARBA" id="ARBA00022741"/>
    </source>
</evidence>
<dbReference type="PRINTS" id="PR00300">
    <property type="entry name" value="CLPPROTEASEA"/>
</dbReference>
<dbReference type="SMART" id="SM00382">
    <property type="entry name" value="AAA"/>
    <property type="match status" value="1"/>
</dbReference>
<keyword evidence="5" id="KW-0235">DNA replication</keyword>
<dbReference type="Pfam" id="PF12169">
    <property type="entry name" value="DNA_pol3_gamma3"/>
    <property type="match status" value="1"/>
</dbReference>
<dbReference type="Pfam" id="PF22608">
    <property type="entry name" value="DNAX_ATPase_lid"/>
    <property type="match status" value="1"/>
</dbReference>
<evidence type="ECO:0000256" key="3">
    <source>
        <dbReference type="ARBA" id="ARBA00022679"/>
    </source>
</evidence>
<evidence type="ECO:0000256" key="1">
    <source>
        <dbReference type="ARBA" id="ARBA00006360"/>
    </source>
</evidence>
<dbReference type="InterPro" id="IPR045085">
    <property type="entry name" value="HLD_clamp_pol_III_gamma_tau"/>
</dbReference>
<dbReference type="GO" id="GO:0006261">
    <property type="term" value="P:DNA-templated DNA replication"/>
    <property type="evidence" value="ECO:0007669"/>
    <property type="project" value="TreeGrafter"/>
</dbReference>
<keyword evidence="15" id="KW-1185">Reference proteome</keyword>
<dbReference type="InterPro" id="IPR012763">
    <property type="entry name" value="DNA_pol_III_sug/sutau_N"/>
</dbReference>
<dbReference type="InterPro" id="IPR008921">
    <property type="entry name" value="DNA_pol3_clamp-load_cplx_C"/>
</dbReference>
<dbReference type="Gene3D" id="1.10.8.60">
    <property type="match status" value="1"/>
</dbReference>
<keyword evidence="9" id="KW-0067">ATP-binding</keyword>
<dbReference type="Gene3D" id="1.20.272.10">
    <property type="match status" value="1"/>
</dbReference>
<evidence type="ECO:0000256" key="8">
    <source>
        <dbReference type="ARBA" id="ARBA00022833"/>
    </source>
</evidence>
<dbReference type="AlphaFoldDB" id="A0A7G9B4H3"/>
<dbReference type="CDD" id="cd18137">
    <property type="entry name" value="HLD_clamp_pol_III_gamma_tau"/>
    <property type="match status" value="1"/>
</dbReference>
<dbReference type="GO" id="GO:0003677">
    <property type="term" value="F:DNA binding"/>
    <property type="evidence" value="ECO:0007669"/>
    <property type="project" value="InterPro"/>
</dbReference>
<evidence type="ECO:0000256" key="2">
    <source>
        <dbReference type="ARBA" id="ARBA00012417"/>
    </source>
</evidence>
<comment type="catalytic activity">
    <reaction evidence="11">
        <text>DNA(n) + a 2'-deoxyribonucleoside 5'-triphosphate = DNA(n+1) + diphosphate</text>
        <dbReference type="Rhea" id="RHEA:22508"/>
        <dbReference type="Rhea" id="RHEA-COMP:17339"/>
        <dbReference type="Rhea" id="RHEA-COMP:17340"/>
        <dbReference type="ChEBI" id="CHEBI:33019"/>
        <dbReference type="ChEBI" id="CHEBI:61560"/>
        <dbReference type="ChEBI" id="CHEBI:173112"/>
        <dbReference type="EC" id="2.7.7.7"/>
    </reaction>
</comment>